<dbReference type="PROSITE" id="PS00108">
    <property type="entry name" value="PROTEIN_KINASE_ST"/>
    <property type="match status" value="1"/>
</dbReference>
<dbReference type="PROSITE" id="PS50927">
    <property type="entry name" value="BULB_LECTIN"/>
    <property type="match status" value="1"/>
</dbReference>
<evidence type="ECO:0000256" key="7">
    <source>
        <dbReference type="ARBA" id="ARBA00022777"/>
    </source>
</evidence>
<dbReference type="InterPro" id="IPR036426">
    <property type="entry name" value="Bulb-type_lectin_dom_sf"/>
</dbReference>
<evidence type="ECO:0000256" key="11">
    <source>
        <dbReference type="ARBA" id="ARBA00047899"/>
    </source>
</evidence>
<dbReference type="GO" id="GO:0005524">
    <property type="term" value="F:ATP binding"/>
    <property type="evidence" value="ECO:0007669"/>
    <property type="project" value="UniProtKB-KW"/>
</dbReference>
<dbReference type="SMART" id="SM00473">
    <property type="entry name" value="PAN_AP"/>
    <property type="match status" value="1"/>
</dbReference>
<dbReference type="InterPro" id="IPR001480">
    <property type="entry name" value="Bulb-type_lectin_dom"/>
</dbReference>
<keyword evidence="6 13" id="KW-0547">Nucleotide-binding</keyword>
<keyword evidence="3 13" id="KW-0723">Serine/threonine-protein kinase</keyword>
<dbReference type="Pfam" id="PF07714">
    <property type="entry name" value="PK_Tyr_Ser-Thr"/>
    <property type="match status" value="1"/>
</dbReference>
<evidence type="ECO:0000313" key="18">
    <source>
        <dbReference type="EMBL" id="KAF3451598.1"/>
    </source>
</evidence>
<dbReference type="InterPro" id="IPR003609">
    <property type="entry name" value="Pan_app"/>
</dbReference>
<evidence type="ECO:0000256" key="12">
    <source>
        <dbReference type="ARBA" id="ARBA00048679"/>
    </source>
</evidence>
<dbReference type="Pfam" id="PF01453">
    <property type="entry name" value="B_lectin"/>
    <property type="match status" value="1"/>
</dbReference>
<dbReference type="GO" id="GO:0005886">
    <property type="term" value="C:plasma membrane"/>
    <property type="evidence" value="ECO:0007669"/>
    <property type="project" value="UniProtKB-SubCell"/>
</dbReference>
<dbReference type="PROSITE" id="PS50948">
    <property type="entry name" value="PAN"/>
    <property type="match status" value="1"/>
</dbReference>
<keyword evidence="7 13" id="KW-0418">Kinase</keyword>
<comment type="catalytic activity">
    <reaction evidence="11 13">
        <text>L-threonyl-[protein] + ATP = O-phospho-L-threonyl-[protein] + ADP + H(+)</text>
        <dbReference type="Rhea" id="RHEA:46608"/>
        <dbReference type="Rhea" id="RHEA-COMP:11060"/>
        <dbReference type="Rhea" id="RHEA-COMP:11605"/>
        <dbReference type="ChEBI" id="CHEBI:15378"/>
        <dbReference type="ChEBI" id="CHEBI:30013"/>
        <dbReference type="ChEBI" id="CHEBI:30616"/>
        <dbReference type="ChEBI" id="CHEBI:61977"/>
        <dbReference type="ChEBI" id="CHEBI:456216"/>
        <dbReference type="EC" id="2.7.11.1"/>
    </reaction>
</comment>
<dbReference type="PIRSF" id="PIRSF000641">
    <property type="entry name" value="SRK"/>
    <property type="match status" value="1"/>
</dbReference>
<keyword evidence="5 14" id="KW-0732">Signal</keyword>
<dbReference type="GO" id="GO:0004674">
    <property type="term" value="F:protein serine/threonine kinase activity"/>
    <property type="evidence" value="ECO:0007669"/>
    <property type="project" value="UniProtKB-KW"/>
</dbReference>
<dbReference type="SMART" id="SM00108">
    <property type="entry name" value="B_lectin"/>
    <property type="match status" value="1"/>
</dbReference>
<dbReference type="AlphaFoldDB" id="A0A8K0MMZ0"/>
<evidence type="ECO:0000259" key="17">
    <source>
        <dbReference type="PROSITE" id="PS50948"/>
    </source>
</evidence>
<name>A0A8K0MMZ0_9ROSA</name>
<dbReference type="InterPro" id="IPR001245">
    <property type="entry name" value="Ser-Thr/Tyr_kinase_cat_dom"/>
</dbReference>
<dbReference type="InterPro" id="IPR024171">
    <property type="entry name" value="SRK-like_kinase"/>
</dbReference>
<organism evidence="18 19">
    <name type="scientific">Rhamnella rubrinervis</name>
    <dbReference type="NCBI Taxonomy" id="2594499"/>
    <lineage>
        <taxon>Eukaryota</taxon>
        <taxon>Viridiplantae</taxon>
        <taxon>Streptophyta</taxon>
        <taxon>Embryophyta</taxon>
        <taxon>Tracheophyta</taxon>
        <taxon>Spermatophyta</taxon>
        <taxon>Magnoliopsida</taxon>
        <taxon>eudicotyledons</taxon>
        <taxon>Gunneridae</taxon>
        <taxon>Pentapetalae</taxon>
        <taxon>rosids</taxon>
        <taxon>fabids</taxon>
        <taxon>Rosales</taxon>
        <taxon>Rhamnaceae</taxon>
        <taxon>rhamnoid group</taxon>
        <taxon>Rhamneae</taxon>
        <taxon>Rhamnella</taxon>
    </lineage>
</organism>
<evidence type="ECO:0000256" key="4">
    <source>
        <dbReference type="ARBA" id="ARBA00022679"/>
    </source>
</evidence>
<evidence type="ECO:0000256" key="9">
    <source>
        <dbReference type="ARBA" id="ARBA00023157"/>
    </source>
</evidence>
<dbReference type="SUPFAM" id="SSF51110">
    <property type="entry name" value="alpha-D-mannose-specific plant lectins"/>
    <property type="match status" value="1"/>
</dbReference>
<dbReference type="SMART" id="SM00220">
    <property type="entry name" value="S_TKc"/>
    <property type="match status" value="1"/>
</dbReference>
<keyword evidence="2" id="KW-0472">Membrane</keyword>
<evidence type="ECO:0000256" key="10">
    <source>
        <dbReference type="ARBA" id="ARBA00023180"/>
    </source>
</evidence>
<dbReference type="EC" id="2.7.11.1" evidence="13"/>
<comment type="caution">
    <text evidence="18">The sequence shown here is derived from an EMBL/GenBank/DDBJ whole genome shotgun (WGS) entry which is preliminary data.</text>
</comment>
<feature type="signal peptide" evidence="14">
    <location>
        <begin position="1"/>
        <end position="21"/>
    </location>
</feature>
<comment type="similarity">
    <text evidence="13">Belongs to the protein kinase superfamily. Ser/Thr protein kinase family.</text>
</comment>
<reference evidence="18" key="1">
    <citation type="submission" date="2020-03" db="EMBL/GenBank/DDBJ databases">
        <title>A high-quality chromosome-level genome assembly of a woody plant with both climbing and erect habits, Rhamnella rubrinervis.</title>
        <authorList>
            <person name="Lu Z."/>
            <person name="Yang Y."/>
            <person name="Zhu X."/>
            <person name="Sun Y."/>
        </authorList>
    </citation>
    <scope>NUCLEOTIDE SEQUENCE</scope>
    <source>
        <strain evidence="18">BYM</strain>
        <tissue evidence="18">Leaf</tissue>
    </source>
</reference>
<dbReference type="FunFam" id="3.30.200.20:FF:001238">
    <property type="entry name" value="Os08g0179000 protein"/>
    <property type="match status" value="1"/>
</dbReference>
<dbReference type="FunFam" id="2.90.10.10:FF:000005">
    <property type="entry name" value="G-type lectin S-receptor-like serine/threonine-protein kinase"/>
    <property type="match status" value="1"/>
</dbReference>
<dbReference type="InterPro" id="IPR011009">
    <property type="entry name" value="Kinase-like_dom_sf"/>
</dbReference>
<dbReference type="InterPro" id="IPR000719">
    <property type="entry name" value="Prot_kinase_dom"/>
</dbReference>
<feature type="domain" description="Apple" evidence="17">
    <location>
        <begin position="353"/>
        <end position="435"/>
    </location>
</feature>
<comment type="catalytic activity">
    <reaction evidence="12 13">
        <text>L-seryl-[protein] + ATP = O-phospho-L-seryl-[protein] + ADP + H(+)</text>
        <dbReference type="Rhea" id="RHEA:17989"/>
        <dbReference type="Rhea" id="RHEA-COMP:9863"/>
        <dbReference type="Rhea" id="RHEA-COMP:11604"/>
        <dbReference type="ChEBI" id="CHEBI:15378"/>
        <dbReference type="ChEBI" id="CHEBI:29999"/>
        <dbReference type="ChEBI" id="CHEBI:30616"/>
        <dbReference type="ChEBI" id="CHEBI:83421"/>
        <dbReference type="ChEBI" id="CHEBI:456216"/>
        <dbReference type="EC" id="2.7.11.1"/>
    </reaction>
</comment>
<dbReference type="OrthoDB" id="1934880at2759"/>
<dbReference type="CDD" id="cd00028">
    <property type="entry name" value="B_lectin"/>
    <property type="match status" value="1"/>
</dbReference>
<proteinExistence type="inferred from homology"/>
<evidence type="ECO:0000256" key="2">
    <source>
        <dbReference type="ARBA" id="ARBA00022475"/>
    </source>
</evidence>
<evidence type="ECO:0000256" key="3">
    <source>
        <dbReference type="ARBA" id="ARBA00022527"/>
    </source>
</evidence>
<dbReference type="InterPro" id="IPR008271">
    <property type="entry name" value="Ser/Thr_kinase_AS"/>
</dbReference>
<keyword evidence="2" id="KW-1003">Cell membrane</keyword>
<dbReference type="Proteomes" id="UP000796880">
    <property type="component" value="Unassembled WGS sequence"/>
</dbReference>
<keyword evidence="9" id="KW-1015">Disulfide bond</keyword>
<evidence type="ECO:0000259" key="15">
    <source>
        <dbReference type="PROSITE" id="PS50011"/>
    </source>
</evidence>
<dbReference type="GO" id="GO:0048544">
    <property type="term" value="P:recognition of pollen"/>
    <property type="evidence" value="ECO:0007669"/>
    <property type="project" value="InterPro"/>
</dbReference>
<dbReference type="PANTHER" id="PTHR27002">
    <property type="entry name" value="RECEPTOR-LIKE SERINE/THREONINE-PROTEIN KINASE SD1-8"/>
    <property type="match status" value="1"/>
</dbReference>
<feature type="chain" id="PRO_5035479016" description="Receptor-like serine/threonine-protein kinase" evidence="14">
    <location>
        <begin position="22"/>
        <end position="806"/>
    </location>
</feature>
<dbReference type="PANTHER" id="PTHR27002:SF1082">
    <property type="entry name" value="OS06G0693000 PROTEIN"/>
    <property type="match status" value="1"/>
</dbReference>
<evidence type="ECO:0000256" key="5">
    <source>
        <dbReference type="ARBA" id="ARBA00022729"/>
    </source>
</evidence>
<dbReference type="PROSITE" id="PS50011">
    <property type="entry name" value="PROTEIN_KINASE_DOM"/>
    <property type="match status" value="1"/>
</dbReference>
<dbReference type="EMBL" id="VOIH02000003">
    <property type="protein sequence ID" value="KAF3451598.1"/>
    <property type="molecule type" value="Genomic_DNA"/>
</dbReference>
<evidence type="ECO:0000313" key="19">
    <source>
        <dbReference type="Proteomes" id="UP000796880"/>
    </source>
</evidence>
<keyword evidence="19" id="KW-1185">Reference proteome</keyword>
<feature type="domain" description="Bulb-type lectin" evidence="16">
    <location>
        <begin position="30"/>
        <end position="161"/>
    </location>
</feature>
<dbReference type="FunFam" id="1.10.510.10:FF:000060">
    <property type="entry name" value="G-type lectin S-receptor-like serine/threonine-protein kinase"/>
    <property type="match status" value="1"/>
</dbReference>
<feature type="domain" description="Protein kinase" evidence="15">
    <location>
        <begin position="485"/>
        <end position="764"/>
    </location>
</feature>
<sequence length="806" mass="91055">MGVTRELLVFLLFSQFNSCLCFVELGTAAADTITFSQPIKDSETIICNSGVFELGFFNPVNSTNRYLGIWYSFSPSVVVWVANRDMPIKDSSSATLKISEDGNLVVVSQNGNGEVFWSSNVSYPVTNPTSETLAKSNAQLLDSGNFVLKDYQGTNIWESFLYPTDTFLPTMKLIANSKEHSKVRLTSWKSISDPSIGRFSGGLEPRAVPEGFVWKDDRPFWRSGPWNGQYFQGSFALNFGYHDGYTVVDNKEGTVYLTFDYGKNYSISRFFITWEGKLLQSHWNGEDKKWETGILDPVSKCDEYGTCGAFGSCYIFSTSPACSCLRGFDPKNVQEWNRGNWSNGCVRRTPLQCEKSVNQGKRDGFFKLKNIKLPDFMIWSSSAREDNCKQLCLNNCTCTAYAYDRGIGCMLWSGDLIDLIRFPTGAGSDLYVRLDYSDLLTRRKGLERGIEGLKFHRIPNNLNQAKLQSLRLFTFKELAKATSNFNLDNLLGRGGFGPVYRGKLEDEQEIAVKRLSRASGQGLVEFTNEVVVISELQHRNLVSLLGYCIDGEEQMLIYEFMPNKSLDAFVFDPRKKEILDWRKRFSIIEGIGRGLLYLHRDSRLKIIHRDLKPSNILLDEELNPKISDFGIAKIFEGNEDHANTKRVVGTYGYMSPEYAFNGLFSEKSDVFSFGVLLLEIVSGRKNNSFHRDDEILSLIELAWTLWNQENNMIGLIDAAIICNEEAVEMEIKRCIQVGLLCVQESARDRPTMPTVLSMLSSEIVDLPTPKKPAYTDRLIDTSTGSSQLSRGNRSINNVTLTTIQCR</sequence>
<evidence type="ECO:0000256" key="6">
    <source>
        <dbReference type="ARBA" id="ARBA00022741"/>
    </source>
</evidence>
<evidence type="ECO:0000256" key="13">
    <source>
        <dbReference type="PIRNR" id="PIRNR000641"/>
    </source>
</evidence>
<gene>
    <name evidence="18" type="ORF">FNV43_RR07693</name>
</gene>
<accession>A0A8K0MMZ0</accession>
<dbReference type="Gene3D" id="1.10.510.10">
    <property type="entry name" value="Transferase(Phosphotransferase) domain 1"/>
    <property type="match status" value="1"/>
</dbReference>
<evidence type="ECO:0000259" key="16">
    <source>
        <dbReference type="PROSITE" id="PS50927"/>
    </source>
</evidence>
<dbReference type="SUPFAM" id="SSF56112">
    <property type="entry name" value="Protein kinase-like (PK-like)"/>
    <property type="match status" value="1"/>
</dbReference>
<comment type="subcellular location">
    <subcellularLocation>
        <location evidence="1">Cell membrane</location>
        <topology evidence="1">Single-pass type I membrane protein</topology>
    </subcellularLocation>
</comment>
<protein>
    <recommendedName>
        <fullName evidence="13">Receptor-like serine/threonine-protein kinase</fullName>
        <ecNumber evidence="13">2.7.11.1</ecNumber>
    </recommendedName>
</protein>
<dbReference type="Pfam" id="PF08276">
    <property type="entry name" value="PAN_2"/>
    <property type="match status" value="1"/>
</dbReference>
<dbReference type="SUPFAM" id="SSF57414">
    <property type="entry name" value="Hairpin loop containing domain-like"/>
    <property type="match status" value="1"/>
</dbReference>
<keyword evidence="10" id="KW-0325">Glycoprotein</keyword>
<dbReference type="CDD" id="cd01098">
    <property type="entry name" value="PAN_AP_plant"/>
    <property type="match status" value="1"/>
</dbReference>
<dbReference type="InterPro" id="IPR000858">
    <property type="entry name" value="S_locus_glycoprot_dom"/>
</dbReference>
<dbReference type="Pfam" id="PF00954">
    <property type="entry name" value="S_locus_glycop"/>
    <property type="match status" value="1"/>
</dbReference>
<dbReference type="CDD" id="cd14066">
    <property type="entry name" value="STKc_IRAK"/>
    <property type="match status" value="1"/>
</dbReference>
<dbReference type="Gene3D" id="3.30.200.20">
    <property type="entry name" value="Phosphorylase Kinase, domain 1"/>
    <property type="match status" value="1"/>
</dbReference>
<dbReference type="Gene3D" id="2.90.10.10">
    <property type="entry name" value="Bulb-type lectin domain"/>
    <property type="match status" value="1"/>
</dbReference>
<keyword evidence="8 13" id="KW-0067">ATP-binding</keyword>
<evidence type="ECO:0000256" key="8">
    <source>
        <dbReference type="ARBA" id="ARBA00022840"/>
    </source>
</evidence>
<evidence type="ECO:0000256" key="14">
    <source>
        <dbReference type="SAM" id="SignalP"/>
    </source>
</evidence>
<evidence type="ECO:0000256" key="1">
    <source>
        <dbReference type="ARBA" id="ARBA00004251"/>
    </source>
</evidence>
<keyword evidence="4 13" id="KW-0808">Transferase</keyword>